<evidence type="ECO:0000313" key="2">
    <source>
        <dbReference type="Proteomes" id="UP001283361"/>
    </source>
</evidence>
<proteinExistence type="predicted"/>
<organism evidence="1 2">
    <name type="scientific">Elysia crispata</name>
    <name type="common">lettuce slug</name>
    <dbReference type="NCBI Taxonomy" id="231223"/>
    <lineage>
        <taxon>Eukaryota</taxon>
        <taxon>Metazoa</taxon>
        <taxon>Spiralia</taxon>
        <taxon>Lophotrochozoa</taxon>
        <taxon>Mollusca</taxon>
        <taxon>Gastropoda</taxon>
        <taxon>Heterobranchia</taxon>
        <taxon>Euthyneura</taxon>
        <taxon>Panpulmonata</taxon>
        <taxon>Sacoglossa</taxon>
        <taxon>Placobranchoidea</taxon>
        <taxon>Plakobranchidae</taxon>
        <taxon>Elysia</taxon>
    </lineage>
</organism>
<accession>A0AAE0Z1F7</accession>
<dbReference type="EMBL" id="JAWDGP010004939">
    <property type="protein sequence ID" value="KAK3760840.1"/>
    <property type="molecule type" value="Genomic_DNA"/>
</dbReference>
<reference evidence="1" key="1">
    <citation type="journal article" date="2023" name="G3 (Bethesda)">
        <title>A reference genome for the long-term kleptoplast-retaining sea slug Elysia crispata morphotype clarki.</title>
        <authorList>
            <person name="Eastman K.E."/>
            <person name="Pendleton A.L."/>
            <person name="Shaikh M.A."/>
            <person name="Suttiyut T."/>
            <person name="Ogas R."/>
            <person name="Tomko P."/>
            <person name="Gavelis G."/>
            <person name="Widhalm J.R."/>
            <person name="Wisecaver J.H."/>
        </authorList>
    </citation>
    <scope>NUCLEOTIDE SEQUENCE</scope>
    <source>
        <strain evidence="1">ECLA1</strain>
    </source>
</reference>
<keyword evidence="2" id="KW-1185">Reference proteome</keyword>
<protein>
    <submittedName>
        <fullName evidence="1">Uncharacterized protein</fullName>
    </submittedName>
</protein>
<evidence type="ECO:0000313" key="1">
    <source>
        <dbReference type="EMBL" id="KAK3760840.1"/>
    </source>
</evidence>
<gene>
    <name evidence="1" type="ORF">RRG08_034683</name>
</gene>
<sequence length="201" mass="22071">MRFCRAPRSLEPDQNGKEYRWSLLGRRSPSADMGRVINQLPAASLNGLLEEVFGLISSTWRSLKSTLRPSSPWRPSRETPFQITSLFTVIGVGGLVYKSSLALPNCVQVISCSTQLCTSHPLLYPTVYKSSLALPNCVQVIPCSTQLCTSHPLLYPTVYKSSLALPNCVQVIPCSTQLCTSHPLLYPTVYKSSLALPNIAL</sequence>
<dbReference type="Proteomes" id="UP001283361">
    <property type="component" value="Unassembled WGS sequence"/>
</dbReference>
<dbReference type="AlphaFoldDB" id="A0AAE0Z1F7"/>
<comment type="caution">
    <text evidence="1">The sequence shown here is derived from an EMBL/GenBank/DDBJ whole genome shotgun (WGS) entry which is preliminary data.</text>
</comment>
<name>A0AAE0Z1F7_9GAST</name>